<reference evidence="4" key="1">
    <citation type="journal article" date="2014" name="Int. J. Syst. Evol. Microbiol.">
        <title>Complete genome sequence of Corynebacterium casei LMG S-19264T (=DSM 44701T), isolated from a smear-ripened cheese.</title>
        <authorList>
            <consortium name="US DOE Joint Genome Institute (JGI-PGF)"/>
            <person name="Walter F."/>
            <person name="Albersmeier A."/>
            <person name="Kalinowski J."/>
            <person name="Ruckert C."/>
        </authorList>
    </citation>
    <scope>NUCLEOTIDE SEQUENCE</scope>
    <source>
        <strain evidence="4">KCTC 22169</strain>
    </source>
</reference>
<evidence type="ECO:0000313" key="5">
    <source>
        <dbReference type="Proteomes" id="UP000626148"/>
    </source>
</evidence>
<feature type="domain" description="SUF system FeS cluster assembly SufBD core" evidence="2">
    <location>
        <begin position="172"/>
        <end position="401"/>
    </location>
</feature>
<gene>
    <name evidence="4" type="primary">sufD</name>
    <name evidence="4" type="ORF">GCM10007392_00870</name>
</gene>
<dbReference type="NCBIfam" id="TIGR01981">
    <property type="entry name" value="sufD"/>
    <property type="match status" value="1"/>
</dbReference>
<dbReference type="InterPro" id="IPR011542">
    <property type="entry name" value="SUF_FeS_clus_asmbl_SufD"/>
</dbReference>
<dbReference type="GO" id="GO:0016226">
    <property type="term" value="P:iron-sulfur cluster assembly"/>
    <property type="evidence" value="ECO:0007669"/>
    <property type="project" value="InterPro"/>
</dbReference>
<dbReference type="InterPro" id="IPR000825">
    <property type="entry name" value="SUF_FeS_clus_asmbl_SufBD_core"/>
</dbReference>
<dbReference type="InterPro" id="IPR045595">
    <property type="entry name" value="SufBD_N"/>
</dbReference>
<dbReference type="AlphaFoldDB" id="A0A918N672"/>
<comment type="similarity">
    <text evidence="1">Belongs to the iron-sulfur cluster assembly SufBD family.</text>
</comment>
<dbReference type="SUPFAM" id="SSF101960">
    <property type="entry name" value="Stabilizer of iron transporter SufD"/>
    <property type="match status" value="1"/>
</dbReference>
<dbReference type="InterPro" id="IPR037284">
    <property type="entry name" value="SUF_FeS_clus_asmbl_SufBD_sf"/>
</dbReference>
<reference evidence="4" key="2">
    <citation type="submission" date="2020-09" db="EMBL/GenBank/DDBJ databases">
        <authorList>
            <person name="Sun Q."/>
            <person name="Kim S."/>
        </authorList>
    </citation>
    <scope>NUCLEOTIDE SEQUENCE</scope>
    <source>
        <strain evidence="4">KCTC 22169</strain>
    </source>
</reference>
<evidence type="ECO:0000259" key="3">
    <source>
        <dbReference type="Pfam" id="PF19295"/>
    </source>
</evidence>
<accession>A0A918N672</accession>
<dbReference type="Proteomes" id="UP000626148">
    <property type="component" value="Unassembled WGS sequence"/>
</dbReference>
<evidence type="ECO:0000313" key="4">
    <source>
        <dbReference type="EMBL" id="GGX38513.1"/>
    </source>
</evidence>
<keyword evidence="5" id="KW-1185">Reference proteome</keyword>
<evidence type="ECO:0000256" key="1">
    <source>
        <dbReference type="ARBA" id="ARBA00043967"/>
    </source>
</evidence>
<dbReference type="PANTHER" id="PTHR43575:SF1">
    <property type="entry name" value="PROTEIN ABCI7, CHLOROPLASTIC"/>
    <property type="match status" value="1"/>
</dbReference>
<sequence>MAVPTQASESMKVQGAHDTLQSASDWDWLKDWRARGWQRFEQSPWPTRKTEDWKYTPLKSLVGTDWSLAEGGSTGQGVDFPDWERTVLTLVDGQLVDHDALPAGVSVHLLSKADAQTRARFEQRLDESLAGEGRLFNVFNQAVLAEALWLEIDPGQRLEKPIQINQVISTAASERVIPVRVLVDVGAMSEATLVETFSNEADGAVFINPVTELKLADNARLRHYHLLLETGDVRHLGSVQAELQSYANLDSFHMALGGTLKRKDIVVHHRGPGAELNLNGVYLPRGKEHIDYHTTLEHEVPHCTSQEVFRGIIGDQAKAVFNGRIHIHKHAQKTLAELSNKNLLTSHQAEVDTKPELEIYADDVKCAHGATVAQLDKTSMFYFLSRGIRREEAEVMMSFGFINELLEGLVDEPVRHLLRPMLASLFAKDDDLARHLI</sequence>
<dbReference type="EMBL" id="BMXR01000001">
    <property type="protein sequence ID" value="GGX38513.1"/>
    <property type="molecule type" value="Genomic_DNA"/>
</dbReference>
<comment type="caution">
    <text evidence="4">The sequence shown here is derived from an EMBL/GenBank/DDBJ whole genome shotgun (WGS) entry which is preliminary data.</text>
</comment>
<dbReference type="Pfam" id="PF19295">
    <property type="entry name" value="SufBD_N"/>
    <property type="match status" value="1"/>
</dbReference>
<protein>
    <submittedName>
        <fullName evidence="4">Fe-S cluster assembly protein SufD</fullName>
    </submittedName>
</protein>
<organism evidence="4 5">
    <name type="scientific">Saccharospirillum salsuginis</name>
    <dbReference type="NCBI Taxonomy" id="418750"/>
    <lineage>
        <taxon>Bacteria</taxon>
        <taxon>Pseudomonadati</taxon>
        <taxon>Pseudomonadota</taxon>
        <taxon>Gammaproteobacteria</taxon>
        <taxon>Oceanospirillales</taxon>
        <taxon>Saccharospirillaceae</taxon>
        <taxon>Saccharospirillum</taxon>
    </lineage>
</organism>
<dbReference type="PANTHER" id="PTHR43575">
    <property type="entry name" value="PROTEIN ABCI7, CHLOROPLASTIC"/>
    <property type="match status" value="1"/>
</dbReference>
<name>A0A918N672_9GAMM</name>
<evidence type="ECO:0000259" key="2">
    <source>
        <dbReference type="Pfam" id="PF01458"/>
    </source>
</evidence>
<dbReference type="InterPro" id="IPR055346">
    <property type="entry name" value="Fe-S_cluster_assembly_SufBD"/>
</dbReference>
<feature type="domain" description="SUF system FeS cluster assembly SufBD N-terminal" evidence="3">
    <location>
        <begin position="24"/>
        <end position="164"/>
    </location>
</feature>
<proteinExistence type="inferred from homology"/>
<dbReference type="Pfam" id="PF01458">
    <property type="entry name" value="SUFBD_core"/>
    <property type="match status" value="1"/>
</dbReference>
<dbReference type="RefSeq" id="WP_229805078.1">
    <property type="nucleotide sequence ID" value="NZ_BMXR01000001.1"/>
</dbReference>